<gene>
    <name evidence="1" type="ORF">SAMEA4029009_CIC11G00000003970</name>
</gene>
<dbReference type="EMBL" id="LT635764">
    <property type="protein sequence ID" value="SGZ48355.1"/>
    <property type="molecule type" value="Genomic_DNA"/>
</dbReference>
<accession>A0A1L0CXK7</accession>
<proteinExistence type="predicted"/>
<name>A0A1L0CXK7_9ASCO</name>
<evidence type="ECO:0000313" key="1">
    <source>
        <dbReference type="EMBL" id="SGZ48355.1"/>
    </source>
</evidence>
<dbReference type="Proteomes" id="UP000182259">
    <property type="component" value="Chromosome I"/>
</dbReference>
<sequence>MSSDLKLSVLCNADHGYIWPEAAQLILAEYGGETGKLKYQNTSTFIPNARVPLHGIKCDSAMISRSLPGII</sequence>
<evidence type="ECO:0000313" key="2">
    <source>
        <dbReference type="Proteomes" id="UP000182259"/>
    </source>
</evidence>
<protein>
    <submittedName>
        <fullName evidence="1">CIC11C00000003970</fullName>
    </submittedName>
</protein>
<organism evidence="1 2">
    <name type="scientific">Sungouiella intermedia</name>
    <dbReference type="NCBI Taxonomy" id="45354"/>
    <lineage>
        <taxon>Eukaryota</taxon>
        <taxon>Fungi</taxon>
        <taxon>Dikarya</taxon>
        <taxon>Ascomycota</taxon>
        <taxon>Saccharomycotina</taxon>
        <taxon>Pichiomycetes</taxon>
        <taxon>Metschnikowiaceae</taxon>
        <taxon>Sungouiella</taxon>
    </lineage>
</organism>
<dbReference type="AlphaFoldDB" id="A0A1L0CXK7"/>
<reference evidence="1 2" key="1">
    <citation type="submission" date="2016-10" db="EMBL/GenBank/DDBJ databases">
        <authorList>
            <person name="de Groot N.N."/>
        </authorList>
    </citation>
    <scope>NUCLEOTIDE SEQUENCE [LARGE SCALE GENOMIC DNA]</scope>
    <source>
        <strain evidence="1 2">PYCC 4715</strain>
    </source>
</reference>